<keyword evidence="5 7" id="KW-1133">Transmembrane helix</keyword>
<keyword evidence="3 9" id="KW-0808">Transferase</keyword>
<comment type="caution">
    <text evidence="9">The sequence shown here is derived from an EMBL/GenBank/DDBJ whole genome shotgun (WGS) entry which is preliminary data.</text>
</comment>
<dbReference type="PANTHER" id="PTHR30576">
    <property type="entry name" value="COLANIC BIOSYNTHESIS UDP-GLUCOSE LIPID CARRIER TRANSFERASE"/>
    <property type="match status" value="1"/>
</dbReference>
<sequence length="483" mass="54773">MITKREKLQYAYVFLADALALAISVALVLLLFGQALKILLPYDFSDWVQTFTLLAIAFIVSFLSFNQNENIVSRRLGQEIKLSIKFNFLMTALYAVLMLVTKARMVESRYFAIGVPLFNLVMMPLLHTGLKRMLSRAEHRWGIESFVGIITTEPHAEAMIRDLQSDWSRRIVGLALIEASGEELGREVAGIRVEANYSNFMDWLRRSALDEVFVDIPMDSGESFLPYLEEMESMGLTVHFRLPILDRIEQVCCGETQAARLGRTLGRCAGGNIMTIGTLELQLRDQVLKRMMDIAGALVGCLISLPIIAIVAIPLKIESPGPLIFKQKRVGLNGRIFYIHKLRSMYTDAEERKKELMAKNEMNGLMFKMQDDPRITKVGKFIRKTSIDELPQFFDVLCGNMSLVGTRPPTVDEYNQYDSHHKRRLSMKPGITGLWQVSGRSSIQNFEDVVALDVQYIDHWSLWGDIKLLFKTVAVVFTGRGAE</sequence>
<feature type="transmembrane region" description="Helical" evidence="7">
    <location>
        <begin position="86"/>
        <end position="104"/>
    </location>
</feature>
<reference evidence="9" key="1">
    <citation type="journal article" date="2021" name="PeerJ">
        <title>Extensive microbial diversity within the chicken gut microbiome revealed by metagenomics and culture.</title>
        <authorList>
            <person name="Gilroy R."/>
            <person name="Ravi A."/>
            <person name="Getino M."/>
            <person name="Pursley I."/>
            <person name="Horton D.L."/>
            <person name="Alikhan N.F."/>
            <person name="Baker D."/>
            <person name="Gharbi K."/>
            <person name="Hall N."/>
            <person name="Watson M."/>
            <person name="Adriaenssens E.M."/>
            <person name="Foster-Nyarko E."/>
            <person name="Jarju S."/>
            <person name="Secka A."/>
            <person name="Antonio M."/>
            <person name="Oren A."/>
            <person name="Chaudhuri R.R."/>
            <person name="La Ragione R."/>
            <person name="Hildebrand F."/>
            <person name="Pallen M.J."/>
        </authorList>
    </citation>
    <scope>NUCLEOTIDE SEQUENCE</scope>
    <source>
        <strain evidence="9">ChiBcec8-13705</strain>
    </source>
</reference>
<evidence type="ECO:0000256" key="7">
    <source>
        <dbReference type="SAM" id="Phobius"/>
    </source>
</evidence>
<dbReference type="EMBL" id="DWYG01000011">
    <property type="protein sequence ID" value="HJB41068.1"/>
    <property type="molecule type" value="Genomic_DNA"/>
</dbReference>
<evidence type="ECO:0000256" key="1">
    <source>
        <dbReference type="ARBA" id="ARBA00004141"/>
    </source>
</evidence>
<organism evidence="9 10">
    <name type="scientific">Candidatus Gemmiger avicola</name>
    <dbReference type="NCBI Taxonomy" id="2838605"/>
    <lineage>
        <taxon>Bacteria</taxon>
        <taxon>Bacillati</taxon>
        <taxon>Bacillota</taxon>
        <taxon>Clostridia</taxon>
        <taxon>Eubacteriales</taxon>
        <taxon>Gemmiger</taxon>
    </lineage>
</organism>
<evidence type="ECO:0000256" key="3">
    <source>
        <dbReference type="ARBA" id="ARBA00022679"/>
    </source>
</evidence>
<dbReference type="InterPro" id="IPR017475">
    <property type="entry name" value="EPS_sugar_tfrase"/>
</dbReference>
<feature type="transmembrane region" description="Helical" evidence="7">
    <location>
        <begin position="12"/>
        <end position="35"/>
    </location>
</feature>
<feature type="transmembrane region" description="Helical" evidence="7">
    <location>
        <begin position="110"/>
        <end position="130"/>
    </location>
</feature>
<evidence type="ECO:0000313" key="9">
    <source>
        <dbReference type="EMBL" id="HJB41068.1"/>
    </source>
</evidence>
<feature type="transmembrane region" description="Helical" evidence="7">
    <location>
        <begin position="294"/>
        <end position="315"/>
    </location>
</feature>
<accession>A0A9D2M517</accession>
<evidence type="ECO:0000256" key="5">
    <source>
        <dbReference type="ARBA" id="ARBA00022989"/>
    </source>
</evidence>
<dbReference type="Proteomes" id="UP000886803">
    <property type="component" value="Unassembled WGS sequence"/>
</dbReference>
<feature type="transmembrane region" description="Helical" evidence="7">
    <location>
        <begin position="47"/>
        <end position="65"/>
    </location>
</feature>
<name>A0A9D2M517_9FIRM</name>
<protein>
    <submittedName>
        <fullName evidence="9">Sugar transferase</fullName>
    </submittedName>
</protein>
<dbReference type="GO" id="GO:0016780">
    <property type="term" value="F:phosphotransferase activity, for other substituted phosphate groups"/>
    <property type="evidence" value="ECO:0007669"/>
    <property type="project" value="TreeGrafter"/>
</dbReference>
<evidence type="ECO:0000313" key="10">
    <source>
        <dbReference type="Proteomes" id="UP000886803"/>
    </source>
</evidence>
<comment type="similarity">
    <text evidence="2">Belongs to the bacterial sugar transferase family.</text>
</comment>
<evidence type="ECO:0000259" key="8">
    <source>
        <dbReference type="Pfam" id="PF02397"/>
    </source>
</evidence>
<reference evidence="9" key="2">
    <citation type="submission" date="2021-04" db="EMBL/GenBank/DDBJ databases">
        <authorList>
            <person name="Gilroy R."/>
        </authorList>
    </citation>
    <scope>NUCLEOTIDE SEQUENCE</scope>
    <source>
        <strain evidence="9">ChiBcec8-13705</strain>
    </source>
</reference>
<evidence type="ECO:0000256" key="4">
    <source>
        <dbReference type="ARBA" id="ARBA00022692"/>
    </source>
</evidence>
<dbReference type="AlphaFoldDB" id="A0A9D2M517"/>
<gene>
    <name evidence="9" type="ORF">H9945_01050</name>
</gene>
<evidence type="ECO:0000256" key="2">
    <source>
        <dbReference type="ARBA" id="ARBA00006464"/>
    </source>
</evidence>
<proteinExistence type="inferred from homology"/>
<dbReference type="GO" id="GO:0016020">
    <property type="term" value="C:membrane"/>
    <property type="evidence" value="ECO:0007669"/>
    <property type="project" value="UniProtKB-SubCell"/>
</dbReference>
<evidence type="ECO:0000256" key="6">
    <source>
        <dbReference type="ARBA" id="ARBA00023136"/>
    </source>
</evidence>
<dbReference type="InterPro" id="IPR003362">
    <property type="entry name" value="Bact_transf"/>
</dbReference>
<dbReference type="NCBIfam" id="TIGR03025">
    <property type="entry name" value="EPS_sugtrans"/>
    <property type="match status" value="1"/>
</dbReference>
<comment type="subcellular location">
    <subcellularLocation>
        <location evidence="1">Membrane</location>
        <topology evidence="1">Multi-pass membrane protein</topology>
    </subcellularLocation>
</comment>
<dbReference type="Pfam" id="PF02397">
    <property type="entry name" value="Bac_transf"/>
    <property type="match status" value="1"/>
</dbReference>
<keyword evidence="6 7" id="KW-0472">Membrane</keyword>
<dbReference type="PANTHER" id="PTHR30576:SF10">
    <property type="entry name" value="SLL5057 PROTEIN"/>
    <property type="match status" value="1"/>
</dbReference>
<keyword evidence="4 7" id="KW-0812">Transmembrane</keyword>
<feature type="domain" description="Bacterial sugar transferase" evidence="8">
    <location>
        <begin position="289"/>
        <end position="477"/>
    </location>
</feature>